<dbReference type="EC" id="2.5.1.74" evidence="8 9"/>
<reference evidence="11 13" key="3">
    <citation type="submission" date="2021-02" db="EMBL/GenBank/DDBJ databases">
        <title>FDA dAtabase for Regulatory Grade micrObial Sequences (FDA-ARGOS): Supporting development and validation of Infectious Disease Dx tests.</title>
        <authorList>
            <person name="Sproer C."/>
            <person name="Gronow S."/>
            <person name="Severitt S."/>
            <person name="Schroder I."/>
            <person name="Tallon L."/>
            <person name="Sadzewicz L."/>
            <person name="Zhao X."/>
            <person name="Boylan J."/>
            <person name="Ott S."/>
            <person name="Bowen H."/>
            <person name="Vavikolanu K."/>
            <person name="Mehta A."/>
            <person name="Aluvathingal J."/>
            <person name="Nadendla S."/>
            <person name="Lowell S."/>
            <person name="Myers T."/>
            <person name="Yan Y."/>
            <person name="Sichtig H."/>
        </authorList>
    </citation>
    <scope>NUCLEOTIDE SEQUENCE [LARGE SCALE GENOMIC DNA]</scope>
    <source>
        <strain evidence="11 13">FDAARGOS_1207</strain>
    </source>
</reference>
<comment type="pathway">
    <text evidence="8">Quinol/quinone metabolism; menaquinone biosynthesis; menaquinol from 1,4-dihydroxy-2-naphthoate: step 1/2.</text>
</comment>
<keyword evidence="7 8" id="KW-0472">Membrane</keyword>
<evidence type="ECO:0000256" key="7">
    <source>
        <dbReference type="ARBA" id="ARBA00023136"/>
    </source>
</evidence>
<feature type="transmembrane region" description="Helical" evidence="8">
    <location>
        <begin position="291"/>
        <end position="309"/>
    </location>
</feature>
<comment type="function">
    <text evidence="8">Conversion of 1,4-dihydroxy-2-naphthoate (DHNA) to demethylmenaquinone (DMK).</text>
</comment>
<keyword evidence="13" id="KW-1185">Reference proteome</keyword>
<evidence type="ECO:0000256" key="3">
    <source>
        <dbReference type="ARBA" id="ARBA00022475"/>
    </source>
</evidence>
<protein>
    <recommendedName>
        <fullName evidence="8 9">1,4-dihydroxy-2-naphthoate octaprenyltransferase</fullName>
        <shortName evidence="8">DHNA-octaprenyltransferase</shortName>
        <ecNumber evidence="8 9">2.5.1.74</ecNumber>
    </recommendedName>
</protein>
<dbReference type="Pfam" id="PF01040">
    <property type="entry name" value="UbiA"/>
    <property type="match status" value="1"/>
</dbReference>
<evidence type="ECO:0000313" key="11">
    <source>
        <dbReference type="EMBL" id="QRO85300.1"/>
    </source>
</evidence>
<dbReference type="GO" id="GO:0042371">
    <property type="term" value="P:vitamin K biosynthetic process"/>
    <property type="evidence" value="ECO:0007669"/>
    <property type="project" value="TreeGrafter"/>
</dbReference>
<sequence length="312" mass="34327">MSQNLSQHSGVKKYYHLMRPHTLTASFVPVLLGTASSKIFLTGAEASIKITVVLAMLLASILIQAATNMFNEYFDHKRGLDDHTSVGIGGAIVRNGMSPKSVYNLAIAFYIIAVLLGIYICMQSTWLLIPIGLFCMAIGYFYTGGPYPISWTPFGEIFAGIFMGFVIVMISFYIQTGTLSFYPALLSIPVSITIGLINLANNIRDREKDKQSGRKTYAILVGKRFSLMTMAILYIFSYVFVIYLALFKPYGSILWLLVLISVPFPIKAVRRFNKNDTPQSMMPAMAATGKANTIFGLLLALAVYISGLLGGL</sequence>
<keyword evidence="3 8" id="KW-1003">Cell membrane</keyword>
<dbReference type="GO" id="GO:0009234">
    <property type="term" value="P:menaquinone biosynthetic process"/>
    <property type="evidence" value="ECO:0007669"/>
    <property type="project" value="UniProtKB-UniRule"/>
</dbReference>
<accession>A0A2T4PW33</accession>
<dbReference type="CDD" id="cd13962">
    <property type="entry name" value="PT_UbiA_UBIAD1"/>
    <property type="match status" value="1"/>
</dbReference>
<evidence type="ECO:0000256" key="8">
    <source>
        <dbReference type="HAMAP-Rule" id="MF_01937"/>
    </source>
</evidence>
<feature type="transmembrane region" description="Helical" evidence="8">
    <location>
        <begin position="154"/>
        <end position="174"/>
    </location>
</feature>
<dbReference type="Proteomes" id="UP000627155">
    <property type="component" value="Chromosome"/>
</dbReference>
<dbReference type="Proteomes" id="UP000241209">
    <property type="component" value="Unassembled WGS sequence"/>
</dbReference>
<dbReference type="GO" id="GO:0005886">
    <property type="term" value="C:plasma membrane"/>
    <property type="evidence" value="ECO:0007669"/>
    <property type="project" value="UniProtKB-SubCell"/>
</dbReference>
<evidence type="ECO:0000256" key="6">
    <source>
        <dbReference type="ARBA" id="ARBA00022989"/>
    </source>
</evidence>
<dbReference type="GO" id="GO:0046428">
    <property type="term" value="F:1,4-dihydroxy-2-naphthoate polyprenyltransferase activity"/>
    <property type="evidence" value="ECO:0007669"/>
    <property type="project" value="UniProtKB-UniRule"/>
</dbReference>
<dbReference type="AlphaFoldDB" id="A0A2T4PW33"/>
<keyword evidence="2 8" id="KW-0474">Menaquinone biosynthesis</keyword>
<dbReference type="InterPro" id="IPR044878">
    <property type="entry name" value="UbiA_sf"/>
</dbReference>
<dbReference type="InterPro" id="IPR004657">
    <property type="entry name" value="MenA"/>
</dbReference>
<proteinExistence type="inferred from homology"/>
<evidence type="ECO:0000313" key="13">
    <source>
        <dbReference type="Proteomes" id="UP000627155"/>
    </source>
</evidence>
<dbReference type="InterPro" id="IPR026046">
    <property type="entry name" value="UBIAD1"/>
</dbReference>
<feature type="transmembrane region" description="Helical" evidence="8">
    <location>
        <begin position="47"/>
        <end position="70"/>
    </location>
</feature>
<evidence type="ECO:0000256" key="1">
    <source>
        <dbReference type="ARBA" id="ARBA00004141"/>
    </source>
</evidence>
<feature type="transmembrane region" description="Helical" evidence="8">
    <location>
        <begin position="252"/>
        <end position="270"/>
    </location>
</feature>
<name>A0A2T4PW33_9STAP</name>
<keyword evidence="6 8" id="KW-1133">Transmembrane helix</keyword>
<keyword evidence="4 8" id="KW-0808">Transferase</keyword>
<dbReference type="InterPro" id="IPR000537">
    <property type="entry name" value="UbiA_prenyltransferase"/>
</dbReference>
<dbReference type="EMBL" id="CP069486">
    <property type="protein sequence ID" value="QRO85300.1"/>
    <property type="molecule type" value="Genomic_DNA"/>
</dbReference>
<evidence type="ECO:0000256" key="4">
    <source>
        <dbReference type="ARBA" id="ARBA00022679"/>
    </source>
</evidence>
<dbReference type="NCBIfam" id="NF004749">
    <property type="entry name" value="PRK06080.1-1"/>
    <property type="match status" value="1"/>
</dbReference>
<dbReference type="FunFam" id="1.10.357.140:FF:000007">
    <property type="entry name" value="1,4-dihydroxy-2-naphthoate octaprenyltransferase"/>
    <property type="match status" value="1"/>
</dbReference>
<dbReference type="GeneID" id="64115907"/>
<dbReference type="NCBIfam" id="TIGR00751">
    <property type="entry name" value="menA"/>
    <property type="match status" value="1"/>
</dbReference>
<evidence type="ECO:0000256" key="9">
    <source>
        <dbReference type="NCBIfam" id="TIGR00751"/>
    </source>
</evidence>
<evidence type="ECO:0000313" key="12">
    <source>
        <dbReference type="Proteomes" id="UP000241209"/>
    </source>
</evidence>
<dbReference type="OrthoDB" id="9767568at2"/>
<organism evidence="10 12">
    <name type="scientific">Mammaliicoccus vitulinus</name>
    <dbReference type="NCBI Taxonomy" id="71237"/>
    <lineage>
        <taxon>Bacteria</taxon>
        <taxon>Bacillati</taxon>
        <taxon>Bacillota</taxon>
        <taxon>Bacilli</taxon>
        <taxon>Bacillales</taxon>
        <taxon>Staphylococcaceae</taxon>
        <taxon>Mammaliicoccus</taxon>
    </lineage>
</organism>
<dbReference type="PANTHER" id="PTHR13929">
    <property type="entry name" value="1,4-DIHYDROXY-2-NAPHTHOATE OCTAPRENYLTRANSFERASE"/>
    <property type="match status" value="1"/>
</dbReference>
<comment type="catalytic activity">
    <reaction evidence="8">
        <text>an all-trans-polyprenyl diphosphate + 1,4-dihydroxy-2-naphthoate + H(+) = a 2-demethylmenaquinol + CO2 + diphosphate</text>
        <dbReference type="Rhea" id="RHEA:26478"/>
        <dbReference type="Rhea" id="RHEA-COMP:9563"/>
        <dbReference type="Rhea" id="RHEA-COMP:9564"/>
        <dbReference type="ChEBI" id="CHEBI:11173"/>
        <dbReference type="ChEBI" id="CHEBI:15378"/>
        <dbReference type="ChEBI" id="CHEBI:16526"/>
        <dbReference type="ChEBI" id="CHEBI:33019"/>
        <dbReference type="ChEBI" id="CHEBI:55437"/>
        <dbReference type="ChEBI" id="CHEBI:58914"/>
        <dbReference type="EC" id="2.5.1.74"/>
    </reaction>
</comment>
<dbReference type="PIRSF" id="PIRSF005355">
    <property type="entry name" value="UBIAD1"/>
    <property type="match status" value="1"/>
</dbReference>
<evidence type="ECO:0000256" key="5">
    <source>
        <dbReference type="ARBA" id="ARBA00022692"/>
    </source>
</evidence>
<dbReference type="RefSeq" id="WP_016911633.1">
    <property type="nucleotide sequence ID" value="NZ_BMDF01000003.1"/>
</dbReference>
<comment type="subcellular location">
    <subcellularLocation>
        <location evidence="8">Cell membrane</location>
        <topology evidence="8">Multi-pass membrane protein</topology>
    </subcellularLocation>
    <subcellularLocation>
        <location evidence="1">Membrane</location>
        <topology evidence="1">Multi-pass membrane protein</topology>
    </subcellularLocation>
</comment>
<gene>
    <name evidence="8" type="primary">menA</name>
    <name evidence="10" type="ORF">BU072_01600</name>
    <name evidence="11" type="ORF">I6J37_00930</name>
</gene>
<dbReference type="Gene3D" id="1.10.357.140">
    <property type="entry name" value="UbiA prenyltransferase"/>
    <property type="match status" value="1"/>
</dbReference>
<evidence type="ECO:0000256" key="2">
    <source>
        <dbReference type="ARBA" id="ARBA00022428"/>
    </source>
</evidence>
<evidence type="ECO:0000313" key="10">
    <source>
        <dbReference type="EMBL" id="PTI30706.1"/>
    </source>
</evidence>
<reference evidence="10 12" key="1">
    <citation type="journal article" date="2016" name="Front. Microbiol.">
        <title>Comprehensive Phylogenetic Analysis of Bovine Non-aureus Staphylococci Species Based on Whole-Genome Sequencing.</title>
        <authorList>
            <person name="Naushad S."/>
            <person name="Barkema H.W."/>
            <person name="Luby C."/>
            <person name="Condas L.A."/>
            <person name="Nobrega D.B."/>
            <person name="Carson D.A."/>
            <person name="De Buck J."/>
        </authorList>
    </citation>
    <scope>NUCLEOTIDE SEQUENCE [LARGE SCALE GENOMIC DNA]</scope>
    <source>
        <strain evidence="10 12">SNUC 2204</strain>
    </source>
</reference>
<feature type="transmembrane region" description="Helical" evidence="8">
    <location>
        <begin position="102"/>
        <end position="120"/>
    </location>
</feature>
<dbReference type="STRING" id="1167632.GCA_000286335_00930"/>
<dbReference type="PANTHER" id="PTHR13929:SF0">
    <property type="entry name" value="UBIA PRENYLTRANSFERASE DOMAIN-CONTAINING PROTEIN 1"/>
    <property type="match status" value="1"/>
</dbReference>
<comment type="similarity">
    <text evidence="8">Belongs to the MenA family. Type 1 subfamily.</text>
</comment>
<dbReference type="HAMAP" id="MF_01937">
    <property type="entry name" value="MenA_1"/>
    <property type="match status" value="1"/>
</dbReference>
<feature type="transmembrane region" description="Helical" evidence="8">
    <location>
        <begin position="126"/>
        <end position="142"/>
    </location>
</feature>
<reference evidence="10" key="2">
    <citation type="submission" date="2018-03" db="EMBL/GenBank/DDBJ databases">
        <authorList>
            <person name="Keele B.F."/>
        </authorList>
    </citation>
    <scope>NUCLEOTIDE SEQUENCE</scope>
    <source>
        <strain evidence="10">SNUC 2204</strain>
    </source>
</reference>
<dbReference type="Gene3D" id="1.20.120.1780">
    <property type="entry name" value="UbiA prenyltransferase"/>
    <property type="match status" value="1"/>
</dbReference>
<dbReference type="UniPathway" id="UPA00079">
    <property type="reaction ID" value="UER00168"/>
</dbReference>
<keyword evidence="5 8" id="KW-0812">Transmembrane</keyword>
<feature type="transmembrane region" description="Helical" evidence="8">
    <location>
        <begin position="180"/>
        <end position="204"/>
    </location>
</feature>
<dbReference type="EMBL" id="PZFK01000003">
    <property type="protein sequence ID" value="PTI30706.1"/>
    <property type="molecule type" value="Genomic_DNA"/>
</dbReference>
<feature type="transmembrane region" description="Helical" evidence="8">
    <location>
        <begin position="225"/>
        <end position="246"/>
    </location>
</feature>